<dbReference type="InterPro" id="IPR051678">
    <property type="entry name" value="AGP_Transferase"/>
</dbReference>
<dbReference type="PANTHER" id="PTHR21310:SF15">
    <property type="entry name" value="AMINOGLYCOSIDE PHOSPHOTRANSFERASE DOMAIN-CONTAINING PROTEIN"/>
    <property type="match status" value="1"/>
</dbReference>
<name>A0A1E1L902_9HELO</name>
<dbReference type="OrthoDB" id="5327538at2759"/>
<dbReference type="PANTHER" id="PTHR21310">
    <property type="entry name" value="AMINOGLYCOSIDE PHOSPHOTRANSFERASE-RELATED-RELATED"/>
    <property type="match status" value="1"/>
</dbReference>
<accession>A0A1E1L902</accession>
<keyword evidence="2" id="KW-1185">Reference proteome</keyword>
<evidence type="ECO:0000313" key="2">
    <source>
        <dbReference type="Proteomes" id="UP000178912"/>
    </source>
</evidence>
<evidence type="ECO:0000313" key="1">
    <source>
        <dbReference type="EMBL" id="CZT07031.1"/>
    </source>
</evidence>
<dbReference type="EMBL" id="FJUX01000091">
    <property type="protein sequence ID" value="CZT07031.1"/>
    <property type="molecule type" value="Genomic_DNA"/>
</dbReference>
<gene>
    <name evidence="1" type="ORF">RAG0_12622</name>
</gene>
<evidence type="ECO:0008006" key="3">
    <source>
        <dbReference type="Google" id="ProtNLM"/>
    </source>
</evidence>
<organism evidence="1 2">
    <name type="scientific">Rhynchosporium agropyri</name>
    <dbReference type="NCBI Taxonomy" id="914238"/>
    <lineage>
        <taxon>Eukaryota</taxon>
        <taxon>Fungi</taxon>
        <taxon>Dikarya</taxon>
        <taxon>Ascomycota</taxon>
        <taxon>Pezizomycotina</taxon>
        <taxon>Leotiomycetes</taxon>
        <taxon>Helotiales</taxon>
        <taxon>Ploettnerulaceae</taxon>
        <taxon>Rhynchosporium</taxon>
    </lineage>
</organism>
<dbReference type="AlphaFoldDB" id="A0A1E1L902"/>
<proteinExistence type="predicted"/>
<reference evidence="2" key="1">
    <citation type="submission" date="2016-03" db="EMBL/GenBank/DDBJ databases">
        <authorList>
            <person name="Guldener U."/>
        </authorList>
    </citation>
    <scope>NUCLEOTIDE SEQUENCE [LARGE SCALE GENOMIC DNA]</scope>
    <source>
        <strain evidence="2">04CH-RAC-A.6.1</strain>
    </source>
</reference>
<dbReference type="Proteomes" id="UP000178912">
    <property type="component" value="Unassembled WGS sequence"/>
</dbReference>
<sequence length="494" mass="55888">MSPTPNPSIFRYAKFNLNALIEHAEELRSARCYCDASQEPMAGSHNWALVLTFDDKGEDWIFRSPRLDSGFSEETIAMMIESEVTSIQVSKLNCIPVVEVKSYCASVMNTIQIAYMLTTRAPGFSISSKFLWNPYAEGVKLPRNPLPCLPLTAKEKIMRQLGFLIAKILQSPYEQIGSLYEREGKVRVGRCLSRTLTWSGRDLCGQIARGPFSNDKDYYDSVLSALCYHAAHLPLSHHLFLAPVPKAKDFETVSNYRSAVQLWNDFATVGQKINSSKNRLDYIAMAHLMRDIIPSILIPRQKYYLKPPDLSMSNIFIDDAFNITCIIDWTSCFTVPLPTLLITPSFPHPRDDIDPDMASIFKESVIGHSSQMKDVLEDPSSWDLAQKSRLFMQLADLDGYEDYHHFIELYTSVYTDLRGTDVRGLFDALRISNTFTSQAKSRVTEDLPTSEIQRKEKEYFTHSRPGAEDLARKLSDKAGTKAGFVADCSIWSSV</sequence>
<protein>
    <recommendedName>
        <fullName evidence="3">Aminoglycoside phosphotransferase domain-containing protein</fullName>
    </recommendedName>
</protein>